<dbReference type="EMBL" id="BK016115">
    <property type="protein sequence ID" value="DAF96455.1"/>
    <property type="molecule type" value="Genomic_DNA"/>
</dbReference>
<sequence length="29" mass="3370">MLVAPGRFFFNVKDPVLLRGLHIINLYLL</sequence>
<organism evidence="1">
    <name type="scientific">Siphoviridae sp. ct5FX1</name>
    <dbReference type="NCBI Taxonomy" id="2825335"/>
    <lineage>
        <taxon>Viruses</taxon>
        <taxon>Duplodnaviria</taxon>
        <taxon>Heunggongvirae</taxon>
        <taxon>Uroviricota</taxon>
        <taxon>Caudoviricetes</taxon>
    </lineage>
</organism>
<proteinExistence type="predicted"/>
<protein>
    <submittedName>
        <fullName evidence="1">Uncharacterized protein</fullName>
    </submittedName>
</protein>
<accession>A0A8S5UPQ9</accession>
<evidence type="ECO:0000313" key="1">
    <source>
        <dbReference type="EMBL" id="DAF96455.1"/>
    </source>
</evidence>
<name>A0A8S5UPQ9_9CAUD</name>
<reference evidence="1" key="1">
    <citation type="journal article" date="2021" name="Proc. Natl. Acad. Sci. U.S.A.">
        <title>A Catalog of Tens of Thousands of Viruses from Human Metagenomes Reveals Hidden Associations with Chronic Diseases.</title>
        <authorList>
            <person name="Tisza M.J."/>
            <person name="Buck C.B."/>
        </authorList>
    </citation>
    <scope>NUCLEOTIDE SEQUENCE</scope>
    <source>
        <strain evidence="1">Ct5FX1</strain>
    </source>
</reference>